<gene>
    <name evidence="1" type="primary">ORF195833</name>
    <name evidence="2" type="synonym">ORF195844</name>
</gene>
<dbReference type="EMBL" id="HACG01046671">
    <property type="protein sequence ID" value="CEK93536.1"/>
    <property type="molecule type" value="Transcribed_RNA"/>
</dbReference>
<organism evidence="1">
    <name type="scientific">Arion vulgaris</name>
    <dbReference type="NCBI Taxonomy" id="1028688"/>
    <lineage>
        <taxon>Eukaryota</taxon>
        <taxon>Metazoa</taxon>
        <taxon>Spiralia</taxon>
        <taxon>Lophotrochozoa</taxon>
        <taxon>Mollusca</taxon>
        <taxon>Gastropoda</taxon>
        <taxon>Heterobranchia</taxon>
        <taxon>Euthyneura</taxon>
        <taxon>Panpulmonata</taxon>
        <taxon>Eupulmonata</taxon>
        <taxon>Stylommatophora</taxon>
        <taxon>Helicina</taxon>
        <taxon>Arionoidea</taxon>
        <taxon>Arionidae</taxon>
        <taxon>Arion</taxon>
    </lineage>
</organism>
<dbReference type="AlphaFoldDB" id="A0A0B7BKW6"/>
<protein>
    <submittedName>
        <fullName evidence="1">Uncharacterized protein</fullName>
    </submittedName>
</protein>
<sequence>MGSHPGNTLKCLPAEHMTIPVLWVGCTAQYKQTTLGELDKVQNPDASCHDRSNEINTTITLRSAR</sequence>
<accession>A0A0B7BKW6</accession>
<evidence type="ECO:0000313" key="2">
    <source>
        <dbReference type="EMBL" id="CEK93536.1"/>
    </source>
</evidence>
<proteinExistence type="predicted"/>
<evidence type="ECO:0000313" key="1">
    <source>
        <dbReference type="EMBL" id="CEK93532.1"/>
    </source>
</evidence>
<reference evidence="1" key="1">
    <citation type="submission" date="2014-12" db="EMBL/GenBank/DDBJ databases">
        <title>Insight into the proteome of Arion vulgaris.</title>
        <authorList>
            <person name="Aradska J."/>
            <person name="Bulat T."/>
            <person name="Smidak R."/>
            <person name="Sarate P."/>
            <person name="Gangsoo J."/>
            <person name="Sialana F."/>
            <person name="Bilban M."/>
            <person name="Lubec G."/>
        </authorList>
    </citation>
    <scope>NUCLEOTIDE SEQUENCE</scope>
    <source>
        <tissue evidence="1">Skin</tissue>
    </source>
</reference>
<name>A0A0B7BKW6_9EUPU</name>
<dbReference type="EMBL" id="HACG01046667">
    <property type="protein sequence ID" value="CEK93532.1"/>
    <property type="molecule type" value="Transcribed_RNA"/>
</dbReference>